<organism evidence="3 4">
    <name type="scientific">Peptidiphaga gingivicola</name>
    <dbReference type="NCBI Taxonomy" id="2741497"/>
    <lineage>
        <taxon>Bacteria</taxon>
        <taxon>Bacillati</taxon>
        <taxon>Actinomycetota</taxon>
        <taxon>Actinomycetes</taxon>
        <taxon>Actinomycetales</taxon>
        <taxon>Actinomycetaceae</taxon>
        <taxon>Peptidiphaga</taxon>
    </lineage>
</organism>
<feature type="region of interest" description="Disordered" evidence="1">
    <location>
        <begin position="179"/>
        <end position="200"/>
    </location>
</feature>
<feature type="domain" description="DUF1023" evidence="2">
    <location>
        <begin position="317"/>
        <end position="500"/>
    </location>
</feature>
<accession>A0A179B397</accession>
<protein>
    <recommendedName>
        <fullName evidence="2">DUF1023 domain-containing protein</fullName>
    </recommendedName>
</protein>
<evidence type="ECO:0000313" key="4">
    <source>
        <dbReference type="Proteomes" id="UP000078368"/>
    </source>
</evidence>
<dbReference type="EMBL" id="LVZK01000001">
    <property type="protein sequence ID" value="OAP85855.1"/>
    <property type="molecule type" value="Genomic_DNA"/>
</dbReference>
<sequence>MVTWDELKRWKPEGLDSFIDLLVNSRKKAVGGGDHIETMDLSTGWEGEGAAAAQQRRDRLDRKTVLLLKNIGELIKATAEAQEGLGEVSTMVVEAESRASHFGFKISADGTTVTDPNPIKKSFGDLISPWDTDHEEDKKEREEHLEECKVHVRNARKKADEVDRAYEAALLRIAGGKVKSSGRLEDPNPGLPKQPPSNNTEEVAAWWAAHTDAEKQALAEESPEMVGNLDGVEAKYRNIANRKLLNKDLQQYKPVADRLEQLKRANPGKSESQLLSRDELLQLKYYREAKNVEKALTQNDGNTQLLIFQHGGDETGAKHAHAAIAVGDVDTAKHVTTFMPGMGTDVSKNMDRVTRDVANLKTEAERQSQGESVAAIGWVGYDAPPAPWESNPGKSIKQWDFSVLGTRDARMGGDGGARFLEGIRDSRNAAISGTSDVHQSLLGHSYGSTTASYAAAQARPGVIDDFGVFGSPGVKNGSWDMNVPQGHRFVSLFKDDPIRTANVGAGFAHNHNGSLGMDPYDDSSFKKLNPEGPDTKTTGHSGYLVSKSHAQWQLASIVVGKAH</sequence>
<dbReference type="Proteomes" id="UP000078368">
    <property type="component" value="Unassembled WGS sequence"/>
</dbReference>
<keyword evidence="4" id="KW-1185">Reference proteome</keyword>
<dbReference type="AlphaFoldDB" id="A0A179B397"/>
<evidence type="ECO:0000259" key="2">
    <source>
        <dbReference type="Pfam" id="PF06259"/>
    </source>
</evidence>
<gene>
    <name evidence="3" type="ORF">A4H34_01285</name>
</gene>
<dbReference type="Pfam" id="PF06259">
    <property type="entry name" value="Abhydrolase_8"/>
    <property type="match status" value="1"/>
</dbReference>
<evidence type="ECO:0000256" key="1">
    <source>
        <dbReference type="SAM" id="MobiDB-lite"/>
    </source>
</evidence>
<evidence type="ECO:0000313" key="3">
    <source>
        <dbReference type="EMBL" id="OAP85855.1"/>
    </source>
</evidence>
<comment type="caution">
    <text evidence="3">The sequence shown here is derived from an EMBL/GenBank/DDBJ whole genome shotgun (WGS) entry which is preliminary data.</text>
</comment>
<proteinExistence type="predicted"/>
<dbReference type="SUPFAM" id="SSF53474">
    <property type="entry name" value="alpha/beta-Hydrolases"/>
    <property type="match status" value="1"/>
</dbReference>
<dbReference type="InterPro" id="IPR029058">
    <property type="entry name" value="AB_hydrolase_fold"/>
</dbReference>
<reference evidence="3 4" key="1">
    <citation type="submission" date="2016-04" db="EMBL/GenBank/DDBJ databases">
        <title>Peptidophaga gingivicola gen. nov., sp. nov., isolated from human subgingival plaque.</title>
        <authorList>
            <person name="Beall C.J."/>
            <person name="Mokrzan E.M."/>
            <person name="Griffen A.L."/>
            <person name="Leys E.J."/>
        </authorList>
    </citation>
    <scope>NUCLEOTIDE SEQUENCE [LARGE SCALE GENOMIC DNA]</scope>
    <source>
        <strain evidence="3 4">BA112</strain>
    </source>
</reference>
<dbReference type="InterPro" id="IPR010427">
    <property type="entry name" value="DUF1023"/>
</dbReference>
<dbReference type="STRING" id="1823756.A4H34_01285"/>
<name>A0A179B397_9ACTO</name>